<accession>A0A1G7TG49</accession>
<keyword evidence="5" id="KW-1185">Reference proteome</keyword>
<evidence type="ECO:0000313" key="4">
    <source>
        <dbReference type="EMBL" id="SDG34283.1"/>
    </source>
</evidence>
<dbReference type="PIRSF" id="PIRSF002741">
    <property type="entry name" value="MppA"/>
    <property type="match status" value="1"/>
</dbReference>
<evidence type="ECO:0000313" key="5">
    <source>
        <dbReference type="Proteomes" id="UP000198967"/>
    </source>
</evidence>
<dbReference type="InterPro" id="IPR000914">
    <property type="entry name" value="SBP_5_dom"/>
</dbReference>
<dbReference type="STRING" id="366584.SAMN05216377_11123"/>
<dbReference type="SUPFAM" id="SSF53850">
    <property type="entry name" value="Periplasmic binding protein-like II"/>
    <property type="match status" value="1"/>
</dbReference>
<dbReference type="InterPro" id="IPR039424">
    <property type="entry name" value="SBP_5"/>
</dbReference>
<dbReference type="Gene3D" id="3.40.190.10">
    <property type="entry name" value="Periplasmic binding protein-like II"/>
    <property type="match status" value="1"/>
</dbReference>
<dbReference type="GO" id="GO:1904680">
    <property type="term" value="F:peptide transmembrane transporter activity"/>
    <property type="evidence" value="ECO:0007669"/>
    <property type="project" value="TreeGrafter"/>
</dbReference>
<dbReference type="PANTHER" id="PTHR30290:SF38">
    <property type="entry name" value="D,D-DIPEPTIDE-BINDING PERIPLASMIC PROTEIN DDPA-RELATED"/>
    <property type="match status" value="1"/>
</dbReference>
<feature type="domain" description="Solute-binding protein family 5" evidence="3">
    <location>
        <begin position="92"/>
        <end position="427"/>
    </location>
</feature>
<dbReference type="CDD" id="cd00995">
    <property type="entry name" value="PBP2_NikA_DppA_OppA_like"/>
    <property type="match status" value="1"/>
</dbReference>
<protein>
    <submittedName>
        <fullName evidence="4">Peptide/nickel transport system substrate-binding protein</fullName>
    </submittedName>
</protein>
<gene>
    <name evidence="4" type="ORF">SAMN05216377_11123</name>
</gene>
<dbReference type="RefSeq" id="WP_176921381.1">
    <property type="nucleotide sequence ID" value="NZ_FNBE01000011.1"/>
</dbReference>
<dbReference type="Gene3D" id="3.10.105.10">
    <property type="entry name" value="Dipeptide-binding Protein, Domain 3"/>
    <property type="match status" value="1"/>
</dbReference>
<keyword evidence="1 2" id="KW-0732">Signal</keyword>
<dbReference type="PROSITE" id="PS51257">
    <property type="entry name" value="PROKAR_LIPOPROTEIN"/>
    <property type="match status" value="1"/>
</dbReference>
<dbReference type="AlphaFoldDB" id="A0A1G7TG49"/>
<sequence>MLGKWSTKLALLLSGALLAAGCAAGTQGSNGGAASSSEPRSGGTLTLLNQAETQGINPTKMGVSLTATRGDGLAGFSIFGGLVLQDAAGNLQMSMAESLQTADNTTWTLKLRPGLVFTDGTPFDAAAVKSNWERHGAQGSTSFALPVVRAMSALNVVDDRTLQIVLAAPNGQWPRSLATYPINFIASPTSLEATPDAPLGAGPFVLKEWLRDDHMTLVKNPKYFDAPRPYLDEIVIRPIPDSQQKYNALVSGQGQIMHDSVDFQLASTAEAAGFQVLRTAVGGAQGFVFNEKRAPFNDVRVRKAVQLGVDLNLLNELVQGGKADLATTMAPVGTTFYDASTQYPPANRAEAQRLIDEAVAANGGPIKFSILTVTRTRSTAEGVQTLLSELKGLEVSVNAQATTQAAVVAGDYDMGITGFFLADPEPVLYDGFNSKSPRNFMGYSNPEVDAALVKGRSSGDEAERKAAYATVQRALVADMPFLPLWRVPSAMMYTSKVQGVKTIADGLVRIDEVWLTED</sequence>
<dbReference type="EMBL" id="FNBE01000011">
    <property type="protein sequence ID" value="SDG34283.1"/>
    <property type="molecule type" value="Genomic_DNA"/>
</dbReference>
<feature type="signal peptide" evidence="2">
    <location>
        <begin position="1"/>
        <end position="19"/>
    </location>
</feature>
<dbReference type="GO" id="GO:0042597">
    <property type="term" value="C:periplasmic space"/>
    <property type="evidence" value="ECO:0007669"/>
    <property type="project" value="UniProtKB-ARBA"/>
</dbReference>
<evidence type="ECO:0000256" key="2">
    <source>
        <dbReference type="SAM" id="SignalP"/>
    </source>
</evidence>
<dbReference type="GO" id="GO:0043190">
    <property type="term" value="C:ATP-binding cassette (ABC) transporter complex"/>
    <property type="evidence" value="ECO:0007669"/>
    <property type="project" value="InterPro"/>
</dbReference>
<evidence type="ECO:0000259" key="3">
    <source>
        <dbReference type="Pfam" id="PF00496"/>
    </source>
</evidence>
<feature type="chain" id="PRO_5039053814" evidence="2">
    <location>
        <begin position="20"/>
        <end position="518"/>
    </location>
</feature>
<dbReference type="Proteomes" id="UP000198967">
    <property type="component" value="Unassembled WGS sequence"/>
</dbReference>
<name>A0A1G7TG49_PSEOR</name>
<dbReference type="Pfam" id="PF00496">
    <property type="entry name" value="SBP_bac_5"/>
    <property type="match status" value="1"/>
</dbReference>
<proteinExistence type="predicted"/>
<reference evidence="4 5" key="1">
    <citation type="submission" date="2016-10" db="EMBL/GenBank/DDBJ databases">
        <authorList>
            <person name="de Groot N.N."/>
        </authorList>
    </citation>
    <scope>NUCLEOTIDE SEQUENCE [LARGE SCALE GENOMIC DNA]</scope>
    <source>
        <strain evidence="4 5">CGMCC 4.3143</strain>
    </source>
</reference>
<dbReference type="GO" id="GO:0015833">
    <property type="term" value="P:peptide transport"/>
    <property type="evidence" value="ECO:0007669"/>
    <property type="project" value="TreeGrafter"/>
</dbReference>
<organism evidence="4 5">
    <name type="scientific">Pseudonocardia oroxyli</name>
    <dbReference type="NCBI Taxonomy" id="366584"/>
    <lineage>
        <taxon>Bacteria</taxon>
        <taxon>Bacillati</taxon>
        <taxon>Actinomycetota</taxon>
        <taxon>Actinomycetes</taxon>
        <taxon>Pseudonocardiales</taxon>
        <taxon>Pseudonocardiaceae</taxon>
        <taxon>Pseudonocardia</taxon>
    </lineage>
</organism>
<dbReference type="InterPro" id="IPR030678">
    <property type="entry name" value="Peptide/Ni-bd"/>
</dbReference>
<evidence type="ECO:0000256" key="1">
    <source>
        <dbReference type="ARBA" id="ARBA00022729"/>
    </source>
</evidence>
<dbReference type="PANTHER" id="PTHR30290">
    <property type="entry name" value="PERIPLASMIC BINDING COMPONENT OF ABC TRANSPORTER"/>
    <property type="match status" value="1"/>
</dbReference>